<dbReference type="NCBIfam" id="NF003617">
    <property type="entry name" value="PRK05261.1-2"/>
    <property type="match status" value="1"/>
</dbReference>
<dbReference type="NCBIfam" id="NF003619">
    <property type="entry name" value="PRK05261.1-4"/>
    <property type="match status" value="1"/>
</dbReference>
<dbReference type="InterPro" id="IPR029061">
    <property type="entry name" value="THDP-binding"/>
</dbReference>
<dbReference type="HAMAP" id="MF_01403">
    <property type="entry name" value="Phosphoketolase"/>
    <property type="match status" value="1"/>
</dbReference>
<evidence type="ECO:0000313" key="10">
    <source>
        <dbReference type="Proteomes" id="UP000234206"/>
    </source>
</evidence>
<comment type="caution">
    <text evidence="9">The sequence shown here is derived from an EMBL/GenBank/DDBJ whole genome shotgun (WGS) entry which is preliminary data.</text>
</comment>
<proteinExistence type="inferred from homology"/>
<dbReference type="Gene3D" id="3.40.50.970">
    <property type="match status" value="2"/>
</dbReference>
<evidence type="ECO:0000259" key="8">
    <source>
        <dbReference type="Pfam" id="PF09364"/>
    </source>
</evidence>
<keyword evidence="4 5" id="KW-0456">Lyase</keyword>
<evidence type="ECO:0000256" key="6">
    <source>
        <dbReference type="SAM" id="MobiDB-lite"/>
    </source>
</evidence>
<dbReference type="SUPFAM" id="SSF52518">
    <property type="entry name" value="Thiamin diphosphate-binding fold (THDP-binding)"/>
    <property type="match status" value="2"/>
</dbReference>
<dbReference type="InterPro" id="IPR019789">
    <property type="entry name" value="Xul5P/Fru6P_PKetolase_ThDP_BS"/>
</dbReference>
<evidence type="ECO:0000313" key="9">
    <source>
        <dbReference type="EMBL" id="PKZ41788.1"/>
    </source>
</evidence>
<dbReference type="Pfam" id="PF09364">
    <property type="entry name" value="XFP_N"/>
    <property type="match status" value="1"/>
</dbReference>
<dbReference type="RefSeq" id="WP_101849524.1">
    <property type="nucleotide sequence ID" value="NZ_PKIZ01000009.1"/>
</dbReference>
<dbReference type="PIRSF" id="PIRSF017245">
    <property type="entry name" value="Phosphoketolase"/>
    <property type="match status" value="1"/>
</dbReference>
<organism evidence="9 10">
    <name type="scientific">Kytococcus schroeteri</name>
    <dbReference type="NCBI Taxonomy" id="138300"/>
    <lineage>
        <taxon>Bacteria</taxon>
        <taxon>Bacillati</taxon>
        <taxon>Actinomycetota</taxon>
        <taxon>Actinomycetes</taxon>
        <taxon>Micrococcales</taxon>
        <taxon>Kytococcaceae</taxon>
        <taxon>Kytococcus</taxon>
    </lineage>
</organism>
<dbReference type="GO" id="GO:0016832">
    <property type="term" value="F:aldehyde-lyase activity"/>
    <property type="evidence" value="ECO:0007669"/>
    <property type="project" value="UniProtKB-UniRule"/>
</dbReference>
<dbReference type="Pfam" id="PF09363">
    <property type="entry name" value="XFP_C"/>
    <property type="match status" value="1"/>
</dbReference>
<dbReference type="InterPro" id="IPR018970">
    <property type="entry name" value="Xul5P/Fru6P_PKetolase_N"/>
</dbReference>
<dbReference type="Pfam" id="PF03894">
    <property type="entry name" value="XFP"/>
    <property type="match status" value="1"/>
</dbReference>
<name>A0A2I1PAY7_9MICO</name>
<protein>
    <recommendedName>
        <fullName evidence="5">Probable phosphoketolase</fullName>
        <ecNumber evidence="5">4.1.2.-</ecNumber>
    </recommendedName>
</protein>
<dbReference type="InterPro" id="IPR005593">
    <property type="entry name" value="Xul5P/Fru6P_PKetolase"/>
</dbReference>
<dbReference type="PANTHER" id="PTHR31273">
    <property type="entry name" value="PHOSPHOKETOLASE-RELATED"/>
    <property type="match status" value="1"/>
</dbReference>
<dbReference type="InterPro" id="IPR018969">
    <property type="entry name" value="Xul5P/Fru6P_PKetolase_C"/>
</dbReference>
<dbReference type="PROSITE" id="PS60003">
    <property type="entry name" value="PHOSPHOKETOLASE_2"/>
    <property type="match status" value="1"/>
</dbReference>
<dbReference type="OrthoDB" id="9768449at2"/>
<evidence type="ECO:0000256" key="1">
    <source>
        <dbReference type="ARBA" id="ARBA00001964"/>
    </source>
</evidence>
<comment type="cofactor">
    <cofactor evidence="1 5">
        <name>thiamine diphosphate</name>
        <dbReference type="ChEBI" id="CHEBI:58937"/>
    </cofactor>
</comment>
<dbReference type="AlphaFoldDB" id="A0A2I1PAY7"/>
<reference evidence="9 10" key="1">
    <citation type="submission" date="2017-12" db="EMBL/GenBank/DDBJ databases">
        <title>Phylogenetic diversity of female urinary microbiome.</title>
        <authorList>
            <person name="Thomas-White K."/>
            <person name="Wolfe A.J."/>
        </authorList>
    </citation>
    <scope>NUCLEOTIDE SEQUENCE [LARGE SCALE GENOMIC DNA]</scope>
    <source>
        <strain evidence="9 10">UMB1298</strain>
    </source>
</reference>
<dbReference type="InterPro" id="IPR019790">
    <property type="entry name" value="Xul5P/Fru6P_PKetolase_CS"/>
</dbReference>
<dbReference type="InterPro" id="IPR009014">
    <property type="entry name" value="Transketo_C/PFOR_II"/>
</dbReference>
<feature type="domain" description="Xylulose 5-phosphate/Fructose 6-phosphate phosphoketolase N-terminal" evidence="8">
    <location>
        <begin position="16"/>
        <end position="394"/>
    </location>
</feature>
<dbReference type="EC" id="4.1.2.-" evidence="5"/>
<comment type="similarity">
    <text evidence="2 5">Belongs to the XFP family.</text>
</comment>
<dbReference type="Gene3D" id="3.40.50.920">
    <property type="match status" value="1"/>
</dbReference>
<dbReference type="GO" id="GO:0000287">
    <property type="term" value="F:magnesium ion binding"/>
    <property type="evidence" value="ECO:0007669"/>
    <property type="project" value="UniProtKB-ARBA"/>
</dbReference>
<dbReference type="GO" id="GO:0005975">
    <property type="term" value="P:carbohydrate metabolic process"/>
    <property type="evidence" value="ECO:0007669"/>
    <property type="project" value="InterPro"/>
</dbReference>
<evidence type="ECO:0000256" key="4">
    <source>
        <dbReference type="ARBA" id="ARBA00023239"/>
    </source>
</evidence>
<evidence type="ECO:0000256" key="5">
    <source>
        <dbReference type="HAMAP-Rule" id="MF_01403"/>
    </source>
</evidence>
<dbReference type="PANTHER" id="PTHR31273:SF0">
    <property type="entry name" value="PHOSPHOKETOLASE-RELATED"/>
    <property type="match status" value="1"/>
</dbReference>
<evidence type="ECO:0000256" key="3">
    <source>
        <dbReference type="ARBA" id="ARBA00023052"/>
    </source>
</evidence>
<gene>
    <name evidence="9" type="ORF">CYJ76_05945</name>
</gene>
<keyword evidence="3 5" id="KW-0786">Thiamine pyrophosphate</keyword>
<dbReference type="EMBL" id="PKIZ01000009">
    <property type="protein sequence ID" value="PKZ41788.1"/>
    <property type="molecule type" value="Genomic_DNA"/>
</dbReference>
<dbReference type="Proteomes" id="UP000234206">
    <property type="component" value="Unassembled WGS sequence"/>
</dbReference>
<evidence type="ECO:0000259" key="7">
    <source>
        <dbReference type="Pfam" id="PF09363"/>
    </source>
</evidence>
<feature type="domain" description="Xylulose 5-phosphate/Fructose 6-phosphate phosphoketolase C-terminal" evidence="7">
    <location>
        <begin position="611"/>
        <end position="813"/>
    </location>
</feature>
<sequence length="837" mass="93056">MTAPTAWPDRPSTPLTAEEAARIHQWWRAANYLSVGQIYLLDNPLLRQPLTEDHVKPRLLGHWGTTPGLTFLYAHMNRAIRQRGLNAFYVTGPGHGGPGLVASTYLEGTYTETYPGITRDEAGLQRLFKQFSFPGGIPSHVSPEVPGSLHEGGELGYALSHAYGAVFDNPDQLAFTVVGDGEAETGPLATAWHSNKFLNPHTDGVVLPVLHLNGYKIANPTVLARIPEDELAALMTGYGHTPLFFTAGFDDEDPISIHQRFAAVLDEALDMIARFKADAAVRAEQGQDPTAAEGSVPQAHRPAWPMIVFRTPKGWTGPAEVDGRQTEGHWRSHQVPLASARDTPEHLRVLEDWLRSYRPEELFDADGALLPEIAATAPEGTARMSANPVTNGGAVLQELELPDFRRYAVPVEERGTEVVEPTRRMGAWLRDVVAANLQNFRVFGPDETASNRLQDVYEVTPKQWMGEYHPNDAGEPLGPSGRVMEVLSEHQCQGWLEGYLLTGRHGLMSSYEAFIHIVDSMFNQHAKWLKVTNGIEWRRPLASLTYLLSSHVWRQDHNGFSHQDPGFIDHVVNKKAEIIRVYLPPDANTLLSTMDHCLRSRQYVNVVVAGKQPTPTWLSMEEAVAHCTRGIGTWEWAGTVRDGELPDVVLACAGDVPTVEVLAAATLLERELPGLRVRVVNVVDLMRLQDSGEHPHGMDRDQFRALFPEGTPVVFAYHGYPWLIHRLVYRNDTGSDFHVRGYREEGTTTTPFDMLMRNDLDRYHLVMDVIDHVPGLRARHAGLRQRMEDKRLEARAHAYAHGVDLPEVAGWQWSDNQDEADAGAAAARMGDTGGDND</sequence>
<dbReference type="InterPro" id="IPR023962">
    <property type="entry name" value="Phosphoketolase"/>
</dbReference>
<evidence type="ECO:0000256" key="2">
    <source>
        <dbReference type="ARBA" id="ARBA00005623"/>
    </source>
</evidence>
<dbReference type="PROSITE" id="PS60002">
    <property type="entry name" value="PHOSPHOKETOLASE_1"/>
    <property type="match status" value="1"/>
</dbReference>
<feature type="region of interest" description="Disordered" evidence="6">
    <location>
        <begin position="814"/>
        <end position="837"/>
    </location>
</feature>
<accession>A0A2I1PAY7</accession>
<keyword evidence="10" id="KW-1185">Reference proteome</keyword>